<dbReference type="Gene3D" id="2.60.420.10">
    <property type="entry name" value="Maltose phosphorylase, domain 3"/>
    <property type="match status" value="1"/>
</dbReference>
<accession>A0A1G7X1G4</accession>
<dbReference type="InterPro" id="IPR008928">
    <property type="entry name" value="6-hairpin_glycosidase_sf"/>
</dbReference>
<dbReference type="InterPro" id="IPR012341">
    <property type="entry name" value="6hp_glycosidase-like_sf"/>
</dbReference>
<feature type="domain" description="Glycosyl hydrolase 94 supersandwich" evidence="3">
    <location>
        <begin position="12"/>
        <end position="279"/>
    </location>
</feature>
<dbReference type="AlphaFoldDB" id="A0A1G7X1G4"/>
<dbReference type="EMBL" id="FNCZ01000001">
    <property type="protein sequence ID" value="SDG78009.1"/>
    <property type="molecule type" value="Genomic_DNA"/>
</dbReference>
<dbReference type="Gene3D" id="1.50.10.10">
    <property type="match status" value="1"/>
</dbReference>
<dbReference type="STRING" id="262004.SAMN04489796_101566"/>
<feature type="domain" description="Glycosyl hydrolase 94 catalytic" evidence="4">
    <location>
        <begin position="302"/>
        <end position="688"/>
    </location>
</feature>
<dbReference type="Gene3D" id="2.70.98.40">
    <property type="entry name" value="Glycoside hydrolase, family 65, N-terminal domain"/>
    <property type="match status" value="1"/>
</dbReference>
<dbReference type="InterPro" id="IPR033432">
    <property type="entry name" value="GH94_catalytic"/>
</dbReference>
<keyword evidence="6" id="KW-1185">Reference proteome</keyword>
<dbReference type="GO" id="GO:0030246">
    <property type="term" value="F:carbohydrate binding"/>
    <property type="evidence" value="ECO:0007669"/>
    <property type="project" value="InterPro"/>
</dbReference>
<dbReference type="InterPro" id="IPR011013">
    <property type="entry name" value="Gal_mutarotase_sf_dom"/>
</dbReference>
<reference evidence="6" key="1">
    <citation type="submission" date="2016-10" db="EMBL/GenBank/DDBJ databases">
        <authorList>
            <person name="Varghese N."/>
            <person name="Submissions S."/>
        </authorList>
    </citation>
    <scope>NUCLEOTIDE SEQUENCE [LARGE SCALE GENOMIC DNA]</scope>
    <source>
        <strain evidence="6">DSM 15363</strain>
    </source>
</reference>
<gene>
    <name evidence="5" type="ORF">SAMN04489796_101566</name>
</gene>
<keyword evidence="1" id="KW-0328">Glycosyltransferase</keyword>
<evidence type="ECO:0000313" key="5">
    <source>
        <dbReference type="EMBL" id="SDG78009.1"/>
    </source>
</evidence>
<dbReference type="SUPFAM" id="SSF74650">
    <property type="entry name" value="Galactose mutarotase-like"/>
    <property type="match status" value="1"/>
</dbReference>
<evidence type="ECO:0000259" key="3">
    <source>
        <dbReference type="Pfam" id="PF06165"/>
    </source>
</evidence>
<evidence type="ECO:0000256" key="2">
    <source>
        <dbReference type="ARBA" id="ARBA00022679"/>
    </source>
</evidence>
<proteinExistence type="predicted"/>
<dbReference type="InterPro" id="IPR037018">
    <property type="entry name" value="GH65_N"/>
</dbReference>
<organism evidence="5 6">
    <name type="scientific">Winogradskyella thalassocola</name>
    <dbReference type="NCBI Taxonomy" id="262004"/>
    <lineage>
        <taxon>Bacteria</taxon>
        <taxon>Pseudomonadati</taxon>
        <taxon>Bacteroidota</taxon>
        <taxon>Flavobacteriia</taxon>
        <taxon>Flavobacteriales</taxon>
        <taxon>Flavobacteriaceae</taxon>
        <taxon>Winogradskyella</taxon>
    </lineage>
</organism>
<name>A0A1G7X1G4_9FLAO</name>
<dbReference type="OrthoDB" id="9769991at2"/>
<sequence length="768" mass="86918">MKYGSFINNGLEYKITNPQPPRDWFNMLWNPTYLASVGQNLNGFSLYQNEAGVLTNLFGKQDDRSAPRHIYIRDNETKEVWSVSPKTTGVELDNYSCTHGLGYTTLESKKNGIKVTFQIFVPRKEAGEIWSLNVLNESSRPRDISVFSVAKVILDGVNLTYGYNSAVDGYHDTEKQRLFFRNRSVSVMTEKYRAFTYTDVPFDHFDISRDVFLGHSLSFEMPECIVKGQLSDSDASTEYMVSALQHNLNLDDGAEQRINIVMGIVFDEAEADEFTALYANSERIDAELETIKKQNIARLGLSELNTPDADFNNLFNVWMKHQLHLMADWARFYFKGYRDTLQDAAGVTIIDPDRALKMLEKALENQKNSGFCPRAFRVSSMEVAAADKHYSDSPSWISHATYSILRETGDLSMLDRVVAYSDSGEDTIWNHNLKALDFLWNDRGEHGLALIRHGDWNDLMDRVGAEGKGEGVWMSIALAKALKVVEEIARWKGDTKIATQCAERYHEIKANILKYGWDEDHFIYAYTDAGNKVGDNASEEGQVFINPQSWAVLAGIIDAEKYEDIMKKVEPMVDTPVGPVHNWPPFTKYNKDIGSITGIPQGNFTNGNVYCHAASFKIAADYAAGRNDKAFETFKRILPSEEKSEPYAQPNSYVGPSALRKDRHVSDDPWRTGTVAWNMLNCFDNLLGFKRTLKGVTIQPQIPSFWNTVSYKRVFRGTTFNVTIKRGDIQKVLVDGKEQTDGFIEVPESGLIKKEIAIDFQIGKSNTN</sequence>
<evidence type="ECO:0000313" key="6">
    <source>
        <dbReference type="Proteomes" id="UP000199492"/>
    </source>
</evidence>
<evidence type="ECO:0000256" key="1">
    <source>
        <dbReference type="ARBA" id="ARBA00022676"/>
    </source>
</evidence>
<dbReference type="PANTHER" id="PTHR37469">
    <property type="entry name" value="CELLOBIONIC ACID PHOSPHORYLASE-RELATED"/>
    <property type="match status" value="1"/>
</dbReference>
<dbReference type="Pfam" id="PF17167">
    <property type="entry name" value="Glyco_hydro_94"/>
    <property type="match status" value="1"/>
</dbReference>
<protein>
    <submittedName>
        <fullName evidence="5">Cellobiose phosphorylase</fullName>
    </submittedName>
</protein>
<dbReference type="RefSeq" id="WP_092466062.1">
    <property type="nucleotide sequence ID" value="NZ_FNCZ01000001.1"/>
</dbReference>
<dbReference type="SUPFAM" id="SSF48208">
    <property type="entry name" value="Six-hairpin glycosidases"/>
    <property type="match status" value="1"/>
</dbReference>
<dbReference type="GO" id="GO:0016757">
    <property type="term" value="F:glycosyltransferase activity"/>
    <property type="evidence" value="ECO:0007669"/>
    <property type="project" value="UniProtKB-KW"/>
</dbReference>
<dbReference type="InterPro" id="IPR052047">
    <property type="entry name" value="GH94_Enzymes"/>
</dbReference>
<dbReference type="GO" id="GO:0005975">
    <property type="term" value="P:carbohydrate metabolic process"/>
    <property type="evidence" value="ECO:0007669"/>
    <property type="project" value="InterPro"/>
</dbReference>
<keyword evidence="2" id="KW-0808">Transferase</keyword>
<dbReference type="Proteomes" id="UP000199492">
    <property type="component" value="Unassembled WGS sequence"/>
</dbReference>
<dbReference type="PANTHER" id="PTHR37469:SF2">
    <property type="entry name" value="CELLOBIONIC ACID PHOSPHORYLASE"/>
    <property type="match status" value="1"/>
</dbReference>
<dbReference type="InterPro" id="IPR010383">
    <property type="entry name" value="Glyco_hydrolase_94_b-supersand"/>
</dbReference>
<evidence type="ECO:0000259" key="4">
    <source>
        <dbReference type="Pfam" id="PF17167"/>
    </source>
</evidence>
<dbReference type="Pfam" id="PF06165">
    <property type="entry name" value="GH94_b-supersand"/>
    <property type="match status" value="1"/>
</dbReference>